<feature type="DNA-binding region" description="H-T-H motif" evidence="2">
    <location>
        <begin position="37"/>
        <end position="56"/>
    </location>
</feature>
<dbReference type="RefSeq" id="WP_181610925.1">
    <property type="nucleotide sequence ID" value="NZ_BAABAM010000002.1"/>
</dbReference>
<dbReference type="EMBL" id="JACDUR010000003">
    <property type="protein sequence ID" value="MBA2892218.1"/>
    <property type="molecule type" value="Genomic_DNA"/>
</dbReference>
<dbReference type="InterPro" id="IPR001647">
    <property type="entry name" value="HTH_TetR"/>
</dbReference>
<keyword evidence="1 2" id="KW-0238">DNA-binding</keyword>
<dbReference type="PRINTS" id="PR00455">
    <property type="entry name" value="HTHTETR"/>
</dbReference>
<organism evidence="4 5">
    <name type="scientific">Nonomuraea soli</name>
    <dbReference type="NCBI Taxonomy" id="1032476"/>
    <lineage>
        <taxon>Bacteria</taxon>
        <taxon>Bacillati</taxon>
        <taxon>Actinomycetota</taxon>
        <taxon>Actinomycetes</taxon>
        <taxon>Streptosporangiales</taxon>
        <taxon>Streptosporangiaceae</taxon>
        <taxon>Nonomuraea</taxon>
    </lineage>
</organism>
<dbReference type="GO" id="GO:0000976">
    <property type="term" value="F:transcription cis-regulatory region binding"/>
    <property type="evidence" value="ECO:0007669"/>
    <property type="project" value="TreeGrafter"/>
</dbReference>
<protein>
    <submittedName>
        <fullName evidence="4">AcrR family transcriptional regulator</fullName>
    </submittedName>
</protein>
<dbReference type="InterPro" id="IPR041678">
    <property type="entry name" value="TetR_C_16"/>
</dbReference>
<sequence>MSTARRPGRRPGAADTRGEILTAARKVFSEKGYDKATMRGIAREAGVDPALVHHYFANKEGVFAEALQLPVTPDVILPELLGAPRHELGERLVRLLLTVTSDPQAREPVIALMRSAMTNDQARETLREFMSSAMLFRVADALEVPHIRIEAAFAQMFGIIMARYVLRLEPIASADLEEIVELVGPTLQRYLDP</sequence>
<dbReference type="SUPFAM" id="SSF48498">
    <property type="entry name" value="Tetracyclin repressor-like, C-terminal domain"/>
    <property type="match status" value="1"/>
</dbReference>
<dbReference type="AlphaFoldDB" id="A0A7W0CJE5"/>
<dbReference type="PANTHER" id="PTHR30055">
    <property type="entry name" value="HTH-TYPE TRANSCRIPTIONAL REGULATOR RUTR"/>
    <property type="match status" value="1"/>
</dbReference>
<keyword evidence="5" id="KW-1185">Reference proteome</keyword>
<dbReference type="PANTHER" id="PTHR30055:SF235">
    <property type="entry name" value="TRANSCRIPTIONAL REGULATORY PROTEIN"/>
    <property type="match status" value="1"/>
</dbReference>
<evidence type="ECO:0000259" key="3">
    <source>
        <dbReference type="PROSITE" id="PS50977"/>
    </source>
</evidence>
<dbReference type="SUPFAM" id="SSF46689">
    <property type="entry name" value="Homeodomain-like"/>
    <property type="match status" value="1"/>
</dbReference>
<comment type="caution">
    <text evidence="4">The sequence shown here is derived from an EMBL/GenBank/DDBJ whole genome shotgun (WGS) entry which is preliminary data.</text>
</comment>
<evidence type="ECO:0000313" key="5">
    <source>
        <dbReference type="Proteomes" id="UP000530928"/>
    </source>
</evidence>
<dbReference type="Pfam" id="PF17920">
    <property type="entry name" value="TetR_C_16"/>
    <property type="match status" value="1"/>
</dbReference>
<accession>A0A7W0CJE5</accession>
<dbReference type="Proteomes" id="UP000530928">
    <property type="component" value="Unassembled WGS sequence"/>
</dbReference>
<dbReference type="Pfam" id="PF00440">
    <property type="entry name" value="TetR_N"/>
    <property type="match status" value="1"/>
</dbReference>
<reference evidence="4 5" key="1">
    <citation type="submission" date="2020-07" db="EMBL/GenBank/DDBJ databases">
        <title>Genomic Encyclopedia of Type Strains, Phase IV (KMG-IV): sequencing the most valuable type-strain genomes for metagenomic binning, comparative biology and taxonomic classification.</title>
        <authorList>
            <person name="Goeker M."/>
        </authorList>
    </citation>
    <scope>NUCLEOTIDE SEQUENCE [LARGE SCALE GENOMIC DNA]</scope>
    <source>
        <strain evidence="4 5">DSM 45533</strain>
    </source>
</reference>
<dbReference type="InterPro" id="IPR009057">
    <property type="entry name" value="Homeodomain-like_sf"/>
</dbReference>
<dbReference type="GO" id="GO:0003700">
    <property type="term" value="F:DNA-binding transcription factor activity"/>
    <property type="evidence" value="ECO:0007669"/>
    <property type="project" value="TreeGrafter"/>
</dbReference>
<evidence type="ECO:0000313" key="4">
    <source>
        <dbReference type="EMBL" id="MBA2892218.1"/>
    </source>
</evidence>
<gene>
    <name evidence="4" type="ORF">HNR30_003559</name>
</gene>
<feature type="domain" description="HTH tetR-type" evidence="3">
    <location>
        <begin position="14"/>
        <end position="74"/>
    </location>
</feature>
<evidence type="ECO:0000256" key="2">
    <source>
        <dbReference type="PROSITE-ProRule" id="PRU00335"/>
    </source>
</evidence>
<dbReference type="PROSITE" id="PS50977">
    <property type="entry name" value="HTH_TETR_2"/>
    <property type="match status" value="1"/>
</dbReference>
<name>A0A7W0CJE5_9ACTN</name>
<dbReference type="Gene3D" id="1.10.10.60">
    <property type="entry name" value="Homeodomain-like"/>
    <property type="match status" value="1"/>
</dbReference>
<evidence type="ECO:0000256" key="1">
    <source>
        <dbReference type="ARBA" id="ARBA00023125"/>
    </source>
</evidence>
<dbReference type="InterPro" id="IPR050109">
    <property type="entry name" value="HTH-type_TetR-like_transc_reg"/>
</dbReference>
<proteinExistence type="predicted"/>
<dbReference type="Gene3D" id="1.10.357.10">
    <property type="entry name" value="Tetracycline Repressor, domain 2"/>
    <property type="match status" value="1"/>
</dbReference>
<dbReference type="InterPro" id="IPR036271">
    <property type="entry name" value="Tet_transcr_reg_TetR-rel_C_sf"/>
</dbReference>